<dbReference type="InterPro" id="IPR000477">
    <property type="entry name" value="RT_dom"/>
</dbReference>
<evidence type="ECO:0000313" key="3">
    <source>
        <dbReference type="Proteomes" id="UP001642540"/>
    </source>
</evidence>
<dbReference type="Pfam" id="PF03372">
    <property type="entry name" value="Exo_endo_phos"/>
    <property type="match status" value="1"/>
</dbReference>
<dbReference type="CDD" id="cd01650">
    <property type="entry name" value="RT_nLTR_like"/>
    <property type="match status" value="1"/>
</dbReference>
<proteinExistence type="predicted"/>
<dbReference type="SUPFAM" id="SSF56672">
    <property type="entry name" value="DNA/RNA polymerases"/>
    <property type="match status" value="1"/>
</dbReference>
<accession>A0ABP1QA09</accession>
<reference evidence="2 3" key="1">
    <citation type="submission" date="2024-08" db="EMBL/GenBank/DDBJ databases">
        <authorList>
            <person name="Cucini C."/>
            <person name="Frati F."/>
        </authorList>
    </citation>
    <scope>NUCLEOTIDE SEQUENCE [LARGE SCALE GENOMIC DNA]</scope>
</reference>
<dbReference type="SUPFAM" id="SSF56219">
    <property type="entry name" value="DNase I-like"/>
    <property type="match status" value="1"/>
</dbReference>
<dbReference type="PANTHER" id="PTHR33332">
    <property type="entry name" value="REVERSE TRANSCRIPTASE DOMAIN-CONTAINING PROTEIN"/>
    <property type="match status" value="1"/>
</dbReference>
<dbReference type="InterPro" id="IPR043502">
    <property type="entry name" value="DNA/RNA_pol_sf"/>
</dbReference>
<dbReference type="Pfam" id="PF00078">
    <property type="entry name" value="RVT_1"/>
    <property type="match status" value="1"/>
</dbReference>
<dbReference type="InterPro" id="IPR036691">
    <property type="entry name" value="Endo/exonu/phosph_ase_sf"/>
</dbReference>
<keyword evidence="3" id="KW-1185">Reference proteome</keyword>
<name>A0ABP1QA09_9HEXA</name>
<protein>
    <recommendedName>
        <fullName evidence="1">Reverse transcriptase domain-containing protein</fullName>
    </recommendedName>
</protein>
<comment type="caution">
    <text evidence="2">The sequence shown here is derived from an EMBL/GenBank/DDBJ whole genome shotgun (WGS) entry which is preliminary data.</text>
</comment>
<gene>
    <name evidence="2" type="ORF">ODALV1_LOCUS8989</name>
</gene>
<evidence type="ECO:0000259" key="1">
    <source>
        <dbReference type="PROSITE" id="PS50878"/>
    </source>
</evidence>
<evidence type="ECO:0000313" key="2">
    <source>
        <dbReference type="EMBL" id="CAL8095165.1"/>
    </source>
</evidence>
<feature type="domain" description="Reverse transcriptase" evidence="1">
    <location>
        <begin position="440"/>
        <end position="690"/>
    </location>
</feature>
<dbReference type="PROSITE" id="PS50878">
    <property type="entry name" value="RT_POL"/>
    <property type="match status" value="1"/>
</dbReference>
<dbReference type="Proteomes" id="UP001642540">
    <property type="component" value="Unassembled WGS sequence"/>
</dbReference>
<dbReference type="Gene3D" id="3.60.10.10">
    <property type="entry name" value="Endonuclease/exonuclease/phosphatase"/>
    <property type="match status" value="1"/>
</dbReference>
<organism evidence="2 3">
    <name type="scientific">Orchesella dallaii</name>
    <dbReference type="NCBI Taxonomy" id="48710"/>
    <lineage>
        <taxon>Eukaryota</taxon>
        <taxon>Metazoa</taxon>
        <taxon>Ecdysozoa</taxon>
        <taxon>Arthropoda</taxon>
        <taxon>Hexapoda</taxon>
        <taxon>Collembola</taxon>
        <taxon>Entomobryomorpha</taxon>
        <taxon>Entomobryoidea</taxon>
        <taxon>Orchesellidae</taxon>
        <taxon>Orchesellinae</taxon>
        <taxon>Orchesella</taxon>
    </lineage>
</organism>
<sequence>MFISENNVDILCVSETFLSDEKNPDLMLHHNIVRYDRTSSQSSKQHGGGVAILTNKSLTTTKFTLKCIEHIQLTSKVEVVVAKIKWCKAKPILITTVYRPPNYDNDQISSDLYAIKLLCEELINTSLEVIMCGDFNLRLPKHLSKLTNSLAKLNLKQLINQNTRGEAMLDLLITNSKYVTNTSVFEPHISDHKAIQCHYLTDKKLKNTKTITYRSFRSVNFEGVVSDFKNSKYQYDYNKSIDQNTSEFINIITSIYDKHAPRKTKTVVLSNKVKYVSVETRNKINLREKLRNIKDLFPTASNISRYTKLKGQVKADLKYDFKKSVEEKVQKEGLWPVVNSLTADKNTTDIKFSASDINNYFINIGKPTQKISAVKNDYKLPQKSQFKLRKLLSSDIVRAWKKMRNKCSASEDANGIANIMLNQLINIPEFLLALTNLYNIMIVEGKVPQILKIAKIIPLPKKNSIENCGDLRPISILPVLAKIFEKCIYQQLISFISSNNILSEFQFGFRPKCSTKHAELYVKSVIKDNAYNNMGTAIATVDILKAFDTVPRPTLKQALINCGIVDECIHSYIDERQQYVVNKNDKSSTLFTHAGLAQGGCLSGILFAIFINELPKSLEFSKICIYADDTQLLKSITLSEKVEDTLKLEKDCNNLNRWMNENGMKLNLSKTELLYIPLRKQDSAAMNITIDGMQVNSKQQMKSLGLIKDSKLNWKHNTNKTKSKCNKALWKVRSLRSMLDQDQIKSITEALVLPTMYYMIAVWRDCEVQYLKQIKSLYNSAKRLINSDPSECTWLSPSAQYQYEIAMLAFHSIHNTGPYIFNNKINLTNLQRRETRRKCHQRINRSESKDYLEYILTNAWLNLTEELQSTVQITAFKRKLKQYLLSNEFEARSTCDYSCIEDVILLYTDYEDA</sequence>
<dbReference type="InterPro" id="IPR005135">
    <property type="entry name" value="Endo/exonuclease/phosphatase"/>
</dbReference>
<dbReference type="EMBL" id="CAXLJM020000027">
    <property type="protein sequence ID" value="CAL8095165.1"/>
    <property type="molecule type" value="Genomic_DNA"/>
</dbReference>